<dbReference type="SUPFAM" id="SSF52499">
    <property type="entry name" value="Isochorismatase-like hydrolases"/>
    <property type="match status" value="1"/>
</dbReference>
<gene>
    <name evidence="3" type="ORF">AG1IA_00356</name>
</gene>
<keyword evidence="4" id="KW-1185">Reference proteome</keyword>
<organism evidence="3 4">
    <name type="scientific">Thanatephorus cucumeris (strain AG1-IA)</name>
    <name type="common">Rice sheath blight fungus</name>
    <name type="synonym">Rhizoctonia solani</name>
    <dbReference type="NCBI Taxonomy" id="983506"/>
    <lineage>
        <taxon>Eukaryota</taxon>
        <taxon>Fungi</taxon>
        <taxon>Dikarya</taxon>
        <taxon>Basidiomycota</taxon>
        <taxon>Agaricomycotina</taxon>
        <taxon>Agaricomycetes</taxon>
        <taxon>Cantharellales</taxon>
        <taxon>Ceratobasidiaceae</taxon>
        <taxon>Rhizoctonia</taxon>
        <taxon>Rhizoctonia solani AG-1</taxon>
    </lineage>
</organism>
<keyword evidence="2" id="KW-0378">Hydrolase</keyword>
<protein>
    <submittedName>
        <fullName evidence="3">Isochorismatase domain-containing protein</fullName>
    </submittedName>
</protein>
<dbReference type="GO" id="GO:0016787">
    <property type="term" value="F:hydrolase activity"/>
    <property type="evidence" value="ECO:0007669"/>
    <property type="project" value="UniProtKB-KW"/>
</dbReference>
<proteinExistence type="inferred from homology"/>
<evidence type="ECO:0000256" key="2">
    <source>
        <dbReference type="ARBA" id="ARBA00022801"/>
    </source>
</evidence>
<reference evidence="3 4" key="1">
    <citation type="journal article" date="2013" name="Nat. Commun.">
        <title>The evolution and pathogenic mechanisms of the rice sheath blight pathogen.</title>
        <authorList>
            <person name="Zheng A."/>
            <person name="Lin R."/>
            <person name="Xu L."/>
            <person name="Qin P."/>
            <person name="Tang C."/>
            <person name="Ai P."/>
            <person name="Zhang D."/>
            <person name="Liu Y."/>
            <person name="Sun Z."/>
            <person name="Feng H."/>
            <person name="Wang Y."/>
            <person name="Chen Y."/>
            <person name="Liang X."/>
            <person name="Fu R."/>
            <person name="Li Q."/>
            <person name="Zhang J."/>
            <person name="Yu X."/>
            <person name="Xie Z."/>
            <person name="Ding L."/>
            <person name="Guan P."/>
            <person name="Tang J."/>
            <person name="Liang Y."/>
            <person name="Wang S."/>
            <person name="Deng Q."/>
            <person name="Li S."/>
            <person name="Zhu J."/>
            <person name="Wang L."/>
            <person name="Liu H."/>
            <person name="Li P."/>
        </authorList>
    </citation>
    <scope>NUCLEOTIDE SEQUENCE [LARGE SCALE GENOMIC DNA]</scope>
    <source>
        <strain evidence="4">AG-1 IA</strain>
    </source>
</reference>
<evidence type="ECO:0000313" key="3">
    <source>
        <dbReference type="EMBL" id="ELU45637.1"/>
    </source>
</evidence>
<dbReference type="InterPro" id="IPR036380">
    <property type="entry name" value="Isochorismatase-like_sf"/>
</dbReference>
<accession>L8X965</accession>
<dbReference type="OrthoDB" id="1739143at2759"/>
<dbReference type="Gene3D" id="3.40.50.850">
    <property type="entry name" value="Isochorismatase-like"/>
    <property type="match status" value="1"/>
</dbReference>
<comment type="similarity">
    <text evidence="1">Belongs to the isochorismatase family.</text>
</comment>
<dbReference type="Proteomes" id="UP000011668">
    <property type="component" value="Unassembled WGS sequence"/>
</dbReference>
<dbReference type="PANTHER" id="PTHR11080:SF2">
    <property type="entry name" value="LD05707P"/>
    <property type="match status" value="1"/>
</dbReference>
<dbReference type="PANTHER" id="PTHR11080">
    <property type="entry name" value="PYRAZINAMIDASE/NICOTINAMIDASE"/>
    <property type="match status" value="1"/>
</dbReference>
<sequence>MNIVSLARLQGTHTSEMRFLKPGFFLGIPLVSRTAAMPGNRTALMLVDIQYDFLPPNGSLAVANGADILPTVYDLLDHTHFDAYFASQDYHPVGHVSFASAHPGTKPYTSIQVPKLYSSETVEQMLWPDHCVQGTRVGRLECSSLNFVLIDLVTGV</sequence>
<dbReference type="HOGENOM" id="CLU_1687904_0_0_1"/>
<name>L8X965_THACA</name>
<comment type="caution">
    <text evidence="3">The sequence shown here is derived from an EMBL/GenBank/DDBJ whole genome shotgun (WGS) entry which is preliminary data.</text>
</comment>
<dbReference type="STRING" id="983506.L8X965"/>
<evidence type="ECO:0000256" key="1">
    <source>
        <dbReference type="ARBA" id="ARBA00006336"/>
    </source>
</evidence>
<evidence type="ECO:0000313" key="4">
    <source>
        <dbReference type="Proteomes" id="UP000011668"/>
    </source>
</evidence>
<dbReference type="InterPro" id="IPR052347">
    <property type="entry name" value="Isochorismatase_Nicotinamidase"/>
</dbReference>
<dbReference type="EMBL" id="AFRT01000059">
    <property type="protein sequence ID" value="ELU45637.1"/>
    <property type="molecule type" value="Genomic_DNA"/>
</dbReference>
<dbReference type="AlphaFoldDB" id="L8X965"/>